<keyword evidence="6" id="KW-0472">Membrane</keyword>
<dbReference type="Proteomes" id="UP000885847">
    <property type="component" value="Unassembled WGS sequence"/>
</dbReference>
<dbReference type="Pfam" id="PF07715">
    <property type="entry name" value="Plug"/>
    <property type="match status" value="1"/>
</dbReference>
<evidence type="ECO:0000259" key="8">
    <source>
        <dbReference type="Pfam" id="PF07715"/>
    </source>
</evidence>
<feature type="non-terminal residue" evidence="9">
    <location>
        <position position="1"/>
    </location>
</feature>
<dbReference type="Gene3D" id="2.60.40.1120">
    <property type="entry name" value="Carboxypeptidase-like, regulatory domain"/>
    <property type="match status" value="1"/>
</dbReference>
<keyword evidence="9" id="KW-0675">Receptor</keyword>
<dbReference type="PANTHER" id="PTHR30069">
    <property type="entry name" value="TONB-DEPENDENT OUTER MEMBRANE RECEPTOR"/>
    <property type="match status" value="1"/>
</dbReference>
<dbReference type="GO" id="GO:0044718">
    <property type="term" value="P:siderophore transmembrane transport"/>
    <property type="evidence" value="ECO:0007669"/>
    <property type="project" value="TreeGrafter"/>
</dbReference>
<sequence>GRVFDSEGEPIPGANVFIHGTELGAATDQDGWFKIKDVSPGVYTVVVSFIGYRRKVITDVVVTGKRPAVLEVHLEEEALNLGGATIIDDYFVRETDNPAGSFVLSYEEIRRTTGATEDISRITHLFPGVTAPSDDRNDLVVRGGSPLENGFYVDGIRIPNPNHFSSPGSGGGPIGFLQTYFVKELDVLTGGFPAKFGDALSSVIDVKWRNGISGARIYTLDLSMAGAGVIFDGTIGDAGYMFSGRRSYLLLLEKIGVFDLEGVPEYWDIQGKLTLPFSNGRIDLVGIDSDSWINITGFGSGEGTFDIWNRSYQYAGGVSCRWGIGNGVISIYLYRTRNNYQVDTEVRDTLVYFNRSYEVRNTMHAEWENSFDKVKLTVGFEPSILSFRHRVYVRNEVDIDSDTTTWSGSLFLQSNIKKGRWALNTGIRFDYLDITEKYSISPRCSFSWEMNPVTYLNLSAGLYTQHPQPVWLTSNIGGEKLEDIKCIQFVGGIEHLIKEDVKLKIEAYTKHYRNYPVDTVDSTRILANEGASYEGFINFHPLSSQGKGSAHGIDLVIQKKFTHGNHFILSYSYIKTGFIPLDGKTYPSVYEVPHTLDFEAGLTPIKNFEIGIRFGFACGRKYFPIDSLASATQGYTVRDYSRKETYPPYHRLDIRIERREFKKHYSVVWYFEIDNIY</sequence>
<dbReference type="Gene3D" id="2.170.130.10">
    <property type="entry name" value="TonB-dependent receptor, plug domain"/>
    <property type="match status" value="1"/>
</dbReference>
<dbReference type="EMBL" id="DQWE01000233">
    <property type="protein sequence ID" value="HDI83104.1"/>
    <property type="molecule type" value="Genomic_DNA"/>
</dbReference>
<evidence type="ECO:0000256" key="5">
    <source>
        <dbReference type="ARBA" id="ARBA00022729"/>
    </source>
</evidence>
<dbReference type="SUPFAM" id="SSF49464">
    <property type="entry name" value="Carboxypeptidase regulatory domain-like"/>
    <property type="match status" value="1"/>
</dbReference>
<keyword evidence="3" id="KW-1134">Transmembrane beta strand</keyword>
<dbReference type="Pfam" id="PF13715">
    <property type="entry name" value="CarbopepD_reg_2"/>
    <property type="match status" value="1"/>
</dbReference>
<comment type="subcellular location">
    <subcellularLocation>
        <location evidence="1">Cell outer membrane</location>
        <topology evidence="1">Multi-pass membrane protein</topology>
    </subcellularLocation>
</comment>
<dbReference type="GO" id="GO:0009279">
    <property type="term" value="C:cell outer membrane"/>
    <property type="evidence" value="ECO:0007669"/>
    <property type="project" value="UniProtKB-SubCell"/>
</dbReference>
<keyword evidence="2" id="KW-0813">Transport</keyword>
<proteinExistence type="predicted"/>
<dbReference type="SUPFAM" id="SSF56935">
    <property type="entry name" value="Porins"/>
    <property type="match status" value="1"/>
</dbReference>
<evidence type="ECO:0000256" key="4">
    <source>
        <dbReference type="ARBA" id="ARBA00022692"/>
    </source>
</evidence>
<dbReference type="InterPro" id="IPR008969">
    <property type="entry name" value="CarboxyPept-like_regulatory"/>
</dbReference>
<evidence type="ECO:0000256" key="3">
    <source>
        <dbReference type="ARBA" id="ARBA00022452"/>
    </source>
</evidence>
<accession>A0A7C0ZL24</accession>
<protein>
    <submittedName>
        <fullName evidence="9">TonB-dependent receptor</fullName>
    </submittedName>
</protein>
<evidence type="ECO:0000256" key="6">
    <source>
        <dbReference type="ARBA" id="ARBA00023136"/>
    </source>
</evidence>
<dbReference type="InterPro" id="IPR012910">
    <property type="entry name" value="Plug_dom"/>
</dbReference>
<reference evidence="9" key="1">
    <citation type="journal article" date="2020" name="mSystems">
        <title>Genome- and Community-Level Interaction Insights into Carbon Utilization and Element Cycling Functions of Hydrothermarchaeota in Hydrothermal Sediment.</title>
        <authorList>
            <person name="Zhou Z."/>
            <person name="Liu Y."/>
            <person name="Xu W."/>
            <person name="Pan J."/>
            <person name="Luo Z.H."/>
            <person name="Li M."/>
        </authorList>
    </citation>
    <scope>NUCLEOTIDE SEQUENCE [LARGE SCALE GENOMIC DNA]</scope>
    <source>
        <strain evidence="9">HyVt-102</strain>
    </source>
</reference>
<keyword evidence="4" id="KW-0812">Transmembrane</keyword>
<dbReference type="AlphaFoldDB" id="A0A7C0ZL24"/>
<organism evidence="9">
    <name type="scientific">candidate division WOR-3 bacterium</name>
    <dbReference type="NCBI Taxonomy" id="2052148"/>
    <lineage>
        <taxon>Bacteria</taxon>
        <taxon>Bacteria division WOR-3</taxon>
    </lineage>
</organism>
<dbReference type="InterPro" id="IPR036942">
    <property type="entry name" value="Beta-barrel_TonB_sf"/>
</dbReference>
<feature type="non-terminal residue" evidence="9">
    <location>
        <position position="677"/>
    </location>
</feature>
<dbReference type="Gene3D" id="2.40.170.20">
    <property type="entry name" value="TonB-dependent receptor, beta-barrel domain"/>
    <property type="match status" value="1"/>
</dbReference>
<evidence type="ECO:0000313" key="9">
    <source>
        <dbReference type="EMBL" id="HDI83104.1"/>
    </source>
</evidence>
<evidence type="ECO:0000256" key="7">
    <source>
        <dbReference type="ARBA" id="ARBA00023237"/>
    </source>
</evidence>
<dbReference type="PANTHER" id="PTHR30069:SF29">
    <property type="entry name" value="HEMOGLOBIN AND HEMOGLOBIN-HAPTOGLOBIN-BINDING PROTEIN 1-RELATED"/>
    <property type="match status" value="1"/>
</dbReference>
<evidence type="ECO:0000256" key="2">
    <source>
        <dbReference type="ARBA" id="ARBA00022448"/>
    </source>
</evidence>
<dbReference type="InterPro" id="IPR037066">
    <property type="entry name" value="Plug_dom_sf"/>
</dbReference>
<comment type="caution">
    <text evidence="9">The sequence shown here is derived from an EMBL/GenBank/DDBJ whole genome shotgun (WGS) entry which is preliminary data.</text>
</comment>
<dbReference type="GO" id="GO:0015344">
    <property type="term" value="F:siderophore uptake transmembrane transporter activity"/>
    <property type="evidence" value="ECO:0007669"/>
    <property type="project" value="TreeGrafter"/>
</dbReference>
<keyword evidence="7" id="KW-0998">Cell outer membrane</keyword>
<gene>
    <name evidence="9" type="ORF">ENF18_04870</name>
</gene>
<keyword evidence="5" id="KW-0732">Signal</keyword>
<name>A0A7C0ZL24_UNCW3</name>
<evidence type="ECO:0000256" key="1">
    <source>
        <dbReference type="ARBA" id="ARBA00004571"/>
    </source>
</evidence>
<dbReference type="InterPro" id="IPR039426">
    <property type="entry name" value="TonB-dep_rcpt-like"/>
</dbReference>
<feature type="domain" description="TonB-dependent receptor plug" evidence="8">
    <location>
        <begin position="96"/>
        <end position="198"/>
    </location>
</feature>